<accession>A0AAD9QPH8</accession>
<dbReference type="EMBL" id="JARQWQ010000021">
    <property type="protein sequence ID" value="KAK2565043.1"/>
    <property type="molecule type" value="Genomic_DNA"/>
</dbReference>
<organism evidence="2 3">
    <name type="scientific">Acropora cervicornis</name>
    <name type="common">Staghorn coral</name>
    <dbReference type="NCBI Taxonomy" id="6130"/>
    <lineage>
        <taxon>Eukaryota</taxon>
        <taxon>Metazoa</taxon>
        <taxon>Cnidaria</taxon>
        <taxon>Anthozoa</taxon>
        <taxon>Hexacorallia</taxon>
        <taxon>Scleractinia</taxon>
        <taxon>Astrocoeniina</taxon>
        <taxon>Acroporidae</taxon>
        <taxon>Acropora</taxon>
    </lineage>
</organism>
<evidence type="ECO:0000256" key="1">
    <source>
        <dbReference type="SAM" id="MobiDB-lite"/>
    </source>
</evidence>
<evidence type="ECO:0000313" key="2">
    <source>
        <dbReference type="EMBL" id="KAK2565043.1"/>
    </source>
</evidence>
<comment type="caution">
    <text evidence="2">The sequence shown here is derived from an EMBL/GenBank/DDBJ whole genome shotgun (WGS) entry which is preliminary data.</text>
</comment>
<sequence length="67" mass="7949">MAPTKDRSHRKHCREKPHGNSHPSCSLDGYCARKRPHKGIILFYTHNSEREDRRTEEKRAQEAMKFT</sequence>
<feature type="region of interest" description="Disordered" evidence="1">
    <location>
        <begin position="1"/>
        <end position="26"/>
    </location>
</feature>
<proteinExistence type="predicted"/>
<evidence type="ECO:0000313" key="3">
    <source>
        <dbReference type="Proteomes" id="UP001249851"/>
    </source>
</evidence>
<dbReference type="AlphaFoldDB" id="A0AAD9QPH8"/>
<dbReference type="Proteomes" id="UP001249851">
    <property type="component" value="Unassembled WGS sequence"/>
</dbReference>
<feature type="region of interest" description="Disordered" evidence="1">
    <location>
        <begin position="47"/>
        <end position="67"/>
    </location>
</feature>
<name>A0AAD9QPH8_ACRCE</name>
<keyword evidence="3" id="KW-1185">Reference proteome</keyword>
<protein>
    <submittedName>
        <fullName evidence="2">Uncharacterized protein</fullName>
    </submittedName>
</protein>
<reference evidence="2" key="1">
    <citation type="journal article" date="2023" name="G3 (Bethesda)">
        <title>Whole genome assembly and annotation of the endangered Caribbean coral Acropora cervicornis.</title>
        <authorList>
            <person name="Selwyn J.D."/>
            <person name="Vollmer S.V."/>
        </authorList>
    </citation>
    <scope>NUCLEOTIDE SEQUENCE</scope>
    <source>
        <strain evidence="2">K2</strain>
    </source>
</reference>
<gene>
    <name evidence="2" type="ORF">P5673_011763</name>
</gene>
<reference evidence="2" key="2">
    <citation type="journal article" date="2023" name="Science">
        <title>Genomic signatures of disease resistance in endangered staghorn corals.</title>
        <authorList>
            <person name="Vollmer S.V."/>
            <person name="Selwyn J.D."/>
            <person name="Despard B.A."/>
            <person name="Roesel C.L."/>
        </authorList>
    </citation>
    <scope>NUCLEOTIDE SEQUENCE</scope>
    <source>
        <strain evidence="2">K2</strain>
    </source>
</reference>